<reference evidence="2 3" key="1">
    <citation type="submission" date="2020-06" db="EMBL/GenBank/DDBJ databases">
        <authorList>
            <person name="Li R."/>
            <person name="Bekaert M."/>
        </authorList>
    </citation>
    <scope>NUCLEOTIDE SEQUENCE [LARGE SCALE GENOMIC DNA]</scope>
    <source>
        <strain evidence="3">wild</strain>
    </source>
</reference>
<feature type="domain" description="DUF1758" evidence="1">
    <location>
        <begin position="141"/>
        <end position="284"/>
    </location>
</feature>
<proteinExistence type="predicted"/>
<sequence length="386" mass="43257">MEEGNSADLTETHTATAAFHTNAKIRTKLVVNRQMNVKSCVFCNESHAPVNCTKIIEHKARIYIVKRDRLCFNCLGHHNVAHCKSHQSCRKCKKRHHTSLCKDEGTQHNAKETGTVLHSQAQINVLLKTSVAQVSSGIHCTNANILFDEGVQRSFIIEKLATALNLAITGQETVNLSGFGDTNESKKVRHLNTGTIYLLTDTGKLPINVFIVPEIAVPMKIYVHKRTHLKYLYGLKLAHPVSHDPMFEVSLLIGVDYYWSIVADRIVRGTGPTAVKSKIGYLLSGLIKGLPENPDHTHTSTINILVGHKVAELNLEKFWEVEAAGIESTDNKSENGQFQDANCISYHRNRYVGKLTWKEEHPTLLNNRSIAQRRTESAIKRLNIFV</sequence>
<dbReference type="EMBL" id="CACVKT020008375">
    <property type="protein sequence ID" value="CAC5415005.1"/>
    <property type="molecule type" value="Genomic_DNA"/>
</dbReference>
<dbReference type="InterPro" id="IPR008737">
    <property type="entry name" value="DUF1758"/>
</dbReference>
<organism evidence="2 3">
    <name type="scientific">Mytilus coruscus</name>
    <name type="common">Sea mussel</name>
    <dbReference type="NCBI Taxonomy" id="42192"/>
    <lineage>
        <taxon>Eukaryota</taxon>
        <taxon>Metazoa</taxon>
        <taxon>Spiralia</taxon>
        <taxon>Lophotrochozoa</taxon>
        <taxon>Mollusca</taxon>
        <taxon>Bivalvia</taxon>
        <taxon>Autobranchia</taxon>
        <taxon>Pteriomorphia</taxon>
        <taxon>Mytilida</taxon>
        <taxon>Mytiloidea</taxon>
        <taxon>Mytilidae</taxon>
        <taxon>Mytilinae</taxon>
        <taxon>Mytilus</taxon>
    </lineage>
</organism>
<name>A0A6J8E681_MYTCO</name>
<dbReference type="AlphaFoldDB" id="A0A6J8E681"/>
<dbReference type="Pfam" id="PF05585">
    <property type="entry name" value="DUF1758"/>
    <property type="match status" value="1"/>
</dbReference>
<protein>
    <recommendedName>
        <fullName evidence="1">DUF1758 domain-containing protein</fullName>
    </recommendedName>
</protein>
<keyword evidence="3" id="KW-1185">Reference proteome</keyword>
<dbReference type="PANTHER" id="PTHR47331:SF5">
    <property type="entry name" value="RIBONUCLEASE H"/>
    <property type="match status" value="1"/>
</dbReference>
<evidence type="ECO:0000313" key="2">
    <source>
        <dbReference type="EMBL" id="CAC5415005.1"/>
    </source>
</evidence>
<dbReference type="PANTHER" id="PTHR47331">
    <property type="entry name" value="PHD-TYPE DOMAIN-CONTAINING PROTEIN"/>
    <property type="match status" value="1"/>
</dbReference>
<accession>A0A6J8E681</accession>
<evidence type="ECO:0000313" key="3">
    <source>
        <dbReference type="Proteomes" id="UP000507470"/>
    </source>
</evidence>
<dbReference type="Proteomes" id="UP000507470">
    <property type="component" value="Unassembled WGS sequence"/>
</dbReference>
<gene>
    <name evidence="2" type="ORF">MCOR_47731</name>
</gene>
<dbReference type="OrthoDB" id="6155266at2759"/>
<evidence type="ECO:0000259" key="1">
    <source>
        <dbReference type="Pfam" id="PF05585"/>
    </source>
</evidence>